<protein>
    <submittedName>
        <fullName evidence="4">Universal stress protein</fullName>
    </submittedName>
</protein>
<dbReference type="CDD" id="cd00293">
    <property type="entry name" value="USP-like"/>
    <property type="match status" value="1"/>
</dbReference>
<evidence type="ECO:0000259" key="3">
    <source>
        <dbReference type="Pfam" id="PF00582"/>
    </source>
</evidence>
<dbReference type="AlphaFoldDB" id="A0AAU6S9M4"/>
<accession>A0AAU6S9M4</accession>
<organism evidence="4">
    <name type="scientific">Microbacterium sp. LWS13-1.2</name>
    <dbReference type="NCBI Taxonomy" id="3135264"/>
    <lineage>
        <taxon>Bacteria</taxon>
        <taxon>Bacillati</taxon>
        <taxon>Actinomycetota</taxon>
        <taxon>Actinomycetes</taxon>
        <taxon>Micrococcales</taxon>
        <taxon>Microbacteriaceae</taxon>
        <taxon>Microbacterium</taxon>
    </lineage>
</organism>
<feature type="region of interest" description="Disordered" evidence="2">
    <location>
        <begin position="280"/>
        <end position="299"/>
    </location>
</feature>
<comment type="similarity">
    <text evidence="1">Belongs to the universal stress protein A family.</text>
</comment>
<proteinExistence type="inferred from homology"/>
<dbReference type="PRINTS" id="PR01438">
    <property type="entry name" value="UNVRSLSTRESS"/>
</dbReference>
<evidence type="ECO:0000256" key="2">
    <source>
        <dbReference type="SAM" id="MobiDB-lite"/>
    </source>
</evidence>
<reference evidence="4" key="1">
    <citation type="submission" date="2024-04" db="EMBL/GenBank/DDBJ databases">
        <authorList>
            <person name="Roder T."/>
            <person name="Oberhansli S."/>
            <person name="Kreuzer M."/>
        </authorList>
    </citation>
    <scope>NUCLEOTIDE SEQUENCE</scope>
    <source>
        <strain evidence="4">LWS13-1.2</strain>
    </source>
</reference>
<name>A0AAU6S9M4_9MICO</name>
<sequence>MERIVLGYDGSPAAVSALNWTAARSARGMTKVDVVLVASPSTKDRTPGVERLAEAEAALRERIPGLEVELHRLDGEVTASLAEAAQGADLVVIGIHTGHPIRAAANGWTPLRLSLRVQTPVCIVPAGWTEGGDPVTVGIADDDSSDAALDFGIGEASTTGTGLRLVHSWLMPSPTFDYGTALTVDPAVVIDGHRRILDDTAREVARRRPTLSVTKELIRDSRSAALLRFASRSSLLLIGTHRRGVLAGTLLGSVAQEVLWRADCPVCVVPPVRAGRIERDLTPSAASADGPGSGSQQAL</sequence>
<dbReference type="InterPro" id="IPR006015">
    <property type="entry name" value="Universal_stress_UspA"/>
</dbReference>
<dbReference type="PANTHER" id="PTHR46268:SF6">
    <property type="entry name" value="UNIVERSAL STRESS PROTEIN UP12"/>
    <property type="match status" value="1"/>
</dbReference>
<dbReference type="Pfam" id="PF00582">
    <property type="entry name" value="Usp"/>
    <property type="match status" value="2"/>
</dbReference>
<feature type="domain" description="UspA" evidence="3">
    <location>
        <begin position="134"/>
        <end position="270"/>
    </location>
</feature>
<dbReference type="InterPro" id="IPR014729">
    <property type="entry name" value="Rossmann-like_a/b/a_fold"/>
</dbReference>
<feature type="compositionally biased region" description="Low complexity" evidence="2">
    <location>
        <begin position="283"/>
        <end position="299"/>
    </location>
</feature>
<dbReference type="Gene3D" id="3.40.50.620">
    <property type="entry name" value="HUPs"/>
    <property type="match status" value="2"/>
</dbReference>
<gene>
    <name evidence="4" type="ORF">MRBLWS13_001214</name>
</gene>
<dbReference type="InterPro" id="IPR006016">
    <property type="entry name" value="UspA"/>
</dbReference>
<feature type="domain" description="UspA" evidence="3">
    <location>
        <begin position="2"/>
        <end position="125"/>
    </location>
</feature>
<evidence type="ECO:0000313" key="4">
    <source>
        <dbReference type="EMBL" id="WZO33585.1"/>
    </source>
</evidence>
<dbReference type="EMBL" id="CP151632">
    <property type="protein sequence ID" value="WZO33585.1"/>
    <property type="molecule type" value="Genomic_DNA"/>
</dbReference>
<dbReference type="PANTHER" id="PTHR46268">
    <property type="entry name" value="STRESS RESPONSE PROTEIN NHAX"/>
    <property type="match status" value="1"/>
</dbReference>
<evidence type="ECO:0000256" key="1">
    <source>
        <dbReference type="ARBA" id="ARBA00008791"/>
    </source>
</evidence>
<dbReference type="RefSeq" id="WP_349428126.1">
    <property type="nucleotide sequence ID" value="NZ_CP151632.1"/>
</dbReference>
<dbReference type="SUPFAM" id="SSF52402">
    <property type="entry name" value="Adenine nucleotide alpha hydrolases-like"/>
    <property type="match status" value="2"/>
</dbReference>